<proteinExistence type="predicted"/>
<dbReference type="Proteomes" id="UP001634747">
    <property type="component" value="Unassembled WGS sequence"/>
</dbReference>
<dbReference type="InterPro" id="IPR036388">
    <property type="entry name" value="WH-like_DNA-bd_sf"/>
</dbReference>
<gene>
    <name evidence="5" type="ORF">ACK2TP_03575</name>
</gene>
<organism evidence="5 6">
    <name type="scientific">Terriglobus aquaticus</name>
    <dbReference type="NCBI Taxonomy" id="940139"/>
    <lineage>
        <taxon>Bacteria</taxon>
        <taxon>Pseudomonadati</taxon>
        <taxon>Acidobacteriota</taxon>
        <taxon>Terriglobia</taxon>
        <taxon>Terriglobales</taxon>
        <taxon>Acidobacteriaceae</taxon>
        <taxon>Terriglobus</taxon>
    </lineage>
</organism>
<sequence length="177" mass="20034">MHAGDQHAASELVPLLYRELHRLAEAAMRRERPGHTLQPTVLVHEAYLQLLQTERIDWQSTAHFLALAANTMRRVLVDHARAAKAQKRPGGHEQVELNSRVQVFEQQIDVLSLNEAMDKLAAFDPRLAQAVEMRFFGGLSFEEIAQAQGISLRTAKRDWVLAKSWLYTELARGSAET</sequence>
<dbReference type="InterPro" id="IPR011517">
    <property type="entry name" value="RNA_pol_sigma70_ECF-like"/>
</dbReference>
<name>A0ABW9KGG0_9BACT</name>
<dbReference type="InterPro" id="IPR053812">
    <property type="entry name" value="HTH_Sigma70_ECF-like"/>
</dbReference>
<evidence type="ECO:0000256" key="3">
    <source>
        <dbReference type="ARBA" id="ARBA00023163"/>
    </source>
</evidence>
<keyword evidence="1" id="KW-0805">Transcription regulation</keyword>
<protein>
    <submittedName>
        <fullName evidence="5">ECF-type sigma factor</fullName>
    </submittedName>
</protein>
<evidence type="ECO:0000256" key="2">
    <source>
        <dbReference type="ARBA" id="ARBA00023082"/>
    </source>
</evidence>
<dbReference type="NCBIfam" id="TIGR02937">
    <property type="entry name" value="sigma70-ECF"/>
    <property type="match status" value="1"/>
</dbReference>
<evidence type="ECO:0000313" key="5">
    <source>
        <dbReference type="EMBL" id="MFN2974832.1"/>
    </source>
</evidence>
<dbReference type="EMBL" id="JBJYXY010000001">
    <property type="protein sequence ID" value="MFN2974832.1"/>
    <property type="molecule type" value="Genomic_DNA"/>
</dbReference>
<feature type="domain" description="RNA polymerase sigma-70 ECF-like HTH" evidence="4">
    <location>
        <begin position="3"/>
        <end position="170"/>
    </location>
</feature>
<reference evidence="5 6" key="1">
    <citation type="submission" date="2024-12" db="EMBL/GenBank/DDBJ databases">
        <authorList>
            <person name="Lee Y."/>
        </authorList>
    </citation>
    <scope>NUCLEOTIDE SEQUENCE [LARGE SCALE GENOMIC DNA]</scope>
    <source>
        <strain evidence="5 6">03SUJ4</strain>
    </source>
</reference>
<dbReference type="InterPro" id="IPR039425">
    <property type="entry name" value="RNA_pol_sigma-70-like"/>
</dbReference>
<dbReference type="NCBIfam" id="TIGR02999">
    <property type="entry name" value="Sig-70_X6"/>
    <property type="match status" value="1"/>
</dbReference>
<dbReference type="InterPro" id="IPR013324">
    <property type="entry name" value="RNA_pol_sigma_r3/r4-like"/>
</dbReference>
<dbReference type="Gene3D" id="1.10.10.10">
    <property type="entry name" value="Winged helix-like DNA-binding domain superfamily/Winged helix DNA-binding domain"/>
    <property type="match status" value="1"/>
</dbReference>
<dbReference type="RefSeq" id="WP_263415110.1">
    <property type="nucleotide sequence ID" value="NZ_BAABBH010000001.1"/>
</dbReference>
<keyword evidence="6" id="KW-1185">Reference proteome</keyword>
<evidence type="ECO:0000259" key="4">
    <source>
        <dbReference type="Pfam" id="PF07638"/>
    </source>
</evidence>
<dbReference type="InterPro" id="IPR014284">
    <property type="entry name" value="RNA_pol_sigma-70_dom"/>
</dbReference>
<keyword evidence="2" id="KW-0731">Sigma factor</keyword>
<keyword evidence="3" id="KW-0804">Transcription</keyword>
<dbReference type="PANTHER" id="PTHR43133:SF39">
    <property type="entry name" value="SIMILAR TO RNA POLYMERASE SIGMA-E FACTOR"/>
    <property type="match status" value="1"/>
</dbReference>
<accession>A0ABW9KGG0</accession>
<dbReference type="Pfam" id="PF07638">
    <property type="entry name" value="Sigma70_ECF"/>
    <property type="match status" value="1"/>
</dbReference>
<evidence type="ECO:0000313" key="6">
    <source>
        <dbReference type="Proteomes" id="UP001634747"/>
    </source>
</evidence>
<evidence type="ECO:0000256" key="1">
    <source>
        <dbReference type="ARBA" id="ARBA00023015"/>
    </source>
</evidence>
<comment type="caution">
    <text evidence="5">The sequence shown here is derived from an EMBL/GenBank/DDBJ whole genome shotgun (WGS) entry which is preliminary data.</text>
</comment>
<dbReference type="PANTHER" id="PTHR43133">
    <property type="entry name" value="RNA POLYMERASE ECF-TYPE SIGMA FACTO"/>
    <property type="match status" value="1"/>
</dbReference>
<dbReference type="SUPFAM" id="SSF88659">
    <property type="entry name" value="Sigma3 and sigma4 domains of RNA polymerase sigma factors"/>
    <property type="match status" value="1"/>
</dbReference>